<protein>
    <submittedName>
        <fullName evidence="2">AAA domain-containing protein</fullName>
    </submittedName>
</protein>
<organism evidence="2 3">
    <name type="scientific">Bradyrhizobium daqingense</name>
    <dbReference type="NCBI Taxonomy" id="993502"/>
    <lineage>
        <taxon>Bacteria</taxon>
        <taxon>Pseudomonadati</taxon>
        <taxon>Pseudomonadota</taxon>
        <taxon>Alphaproteobacteria</taxon>
        <taxon>Hyphomicrobiales</taxon>
        <taxon>Nitrobacteraceae</taxon>
        <taxon>Bradyrhizobium</taxon>
    </lineage>
</organism>
<evidence type="ECO:0000313" key="2">
    <source>
        <dbReference type="EMBL" id="TWI08628.1"/>
    </source>
</evidence>
<gene>
    <name evidence="2" type="ORF">IQ17_01448</name>
</gene>
<sequence length="237" mass="26354">MKLSAPIYHLKRKAKRLSREAGIPLNAALDRVAATEGFSAWSMLAAKAAALTPANRLFPQLRPGDLVLVGARPGQGKTLMSLELAVEAMKSGHRAAFFSLEYTERDVLDRLRAIGVRPAQFDKLFEIDCSDAISADYVVKQMAAAPRSTFVVIDYLQLLDQRRENPDLTVQVRALKSFARDKGLIVVFISQIDRSYDPQAKSCPDISDVRLPNPLDLKLFDKTCFINNAEVEFRVTS</sequence>
<dbReference type="Gene3D" id="3.40.50.300">
    <property type="entry name" value="P-loop containing nucleotide triphosphate hydrolases"/>
    <property type="match status" value="1"/>
</dbReference>
<dbReference type="PROSITE" id="PS51199">
    <property type="entry name" value="SF4_HELICASE"/>
    <property type="match status" value="1"/>
</dbReference>
<evidence type="ECO:0000259" key="1">
    <source>
        <dbReference type="PROSITE" id="PS51199"/>
    </source>
</evidence>
<dbReference type="SUPFAM" id="SSF52540">
    <property type="entry name" value="P-loop containing nucleoside triphosphate hydrolases"/>
    <property type="match status" value="1"/>
</dbReference>
<reference evidence="2 3" key="1">
    <citation type="journal article" date="2015" name="Stand. Genomic Sci.">
        <title>Genomic Encyclopedia of Bacterial and Archaeal Type Strains, Phase III: the genomes of soil and plant-associated and newly described type strains.</title>
        <authorList>
            <person name="Whitman W.B."/>
            <person name="Woyke T."/>
            <person name="Klenk H.P."/>
            <person name="Zhou Y."/>
            <person name="Lilburn T.G."/>
            <person name="Beck B.J."/>
            <person name="De Vos P."/>
            <person name="Vandamme P."/>
            <person name="Eisen J.A."/>
            <person name="Garrity G."/>
            <person name="Hugenholtz P."/>
            <person name="Kyrpides N.C."/>
        </authorList>
    </citation>
    <scope>NUCLEOTIDE SEQUENCE [LARGE SCALE GENOMIC DNA]</scope>
    <source>
        <strain evidence="2 3">CGMCC 1.10947</strain>
    </source>
</reference>
<dbReference type="EMBL" id="VLKL01000003">
    <property type="protein sequence ID" value="TWI08628.1"/>
    <property type="molecule type" value="Genomic_DNA"/>
</dbReference>
<keyword evidence="3" id="KW-1185">Reference proteome</keyword>
<dbReference type="InterPro" id="IPR027417">
    <property type="entry name" value="P-loop_NTPase"/>
</dbReference>
<dbReference type="InterPro" id="IPR007694">
    <property type="entry name" value="DNA_helicase_DnaB-like_C"/>
</dbReference>
<name>A0A562LLY9_9BRAD</name>
<dbReference type="RefSeq" id="WP_167520302.1">
    <property type="nucleotide sequence ID" value="NZ_CP088014.1"/>
</dbReference>
<comment type="caution">
    <text evidence="2">The sequence shown here is derived from an EMBL/GenBank/DDBJ whole genome shotgun (WGS) entry which is preliminary data.</text>
</comment>
<dbReference type="GO" id="GO:0003678">
    <property type="term" value="F:DNA helicase activity"/>
    <property type="evidence" value="ECO:0007669"/>
    <property type="project" value="InterPro"/>
</dbReference>
<dbReference type="GO" id="GO:0005829">
    <property type="term" value="C:cytosol"/>
    <property type="evidence" value="ECO:0007669"/>
    <property type="project" value="TreeGrafter"/>
</dbReference>
<dbReference type="Pfam" id="PF13481">
    <property type="entry name" value="AAA_25"/>
    <property type="match status" value="1"/>
</dbReference>
<dbReference type="PANTHER" id="PTHR30153:SF2">
    <property type="entry name" value="REPLICATIVE DNA HELICASE"/>
    <property type="match status" value="1"/>
</dbReference>
<dbReference type="NCBIfam" id="NF004629">
    <property type="entry name" value="PRK05973.1"/>
    <property type="match status" value="1"/>
</dbReference>
<accession>A0A562LLY9</accession>
<proteinExistence type="predicted"/>
<dbReference type="AlphaFoldDB" id="A0A562LLY9"/>
<dbReference type="GO" id="GO:0005524">
    <property type="term" value="F:ATP binding"/>
    <property type="evidence" value="ECO:0007669"/>
    <property type="project" value="InterPro"/>
</dbReference>
<evidence type="ECO:0000313" key="3">
    <source>
        <dbReference type="Proteomes" id="UP000317176"/>
    </source>
</evidence>
<dbReference type="GO" id="GO:0006260">
    <property type="term" value="P:DNA replication"/>
    <property type="evidence" value="ECO:0007669"/>
    <property type="project" value="InterPro"/>
</dbReference>
<feature type="domain" description="SF4 helicase" evidence="1">
    <location>
        <begin position="40"/>
        <end position="213"/>
    </location>
</feature>
<dbReference type="Proteomes" id="UP000317176">
    <property type="component" value="Unassembled WGS sequence"/>
</dbReference>
<dbReference type="PANTHER" id="PTHR30153">
    <property type="entry name" value="REPLICATIVE DNA HELICASE DNAB"/>
    <property type="match status" value="1"/>
</dbReference>